<gene>
    <name evidence="2" type="ORF">F9K24_00200</name>
</gene>
<reference evidence="2 3" key="1">
    <citation type="submission" date="2019-10" db="EMBL/GenBank/DDBJ databases">
        <title>Extracellular Electron Transfer in a Candidatus Methanoperedens spp. Enrichment Culture.</title>
        <authorList>
            <person name="Berger S."/>
            <person name="Rangel Shaw D."/>
            <person name="Berben T."/>
            <person name="In 'T Zandt M."/>
            <person name="Frank J."/>
            <person name="Reimann J."/>
            <person name="Jetten M.S.M."/>
            <person name="Welte C.U."/>
        </authorList>
    </citation>
    <scope>NUCLEOTIDE SEQUENCE [LARGE SCALE GENOMIC DNA]</scope>
    <source>
        <strain evidence="2">SB12</strain>
    </source>
</reference>
<feature type="transmembrane region" description="Helical" evidence="1">
    <location>
        <begin position="63"/>
        <end position="86"/>
    </location>
</feature>
<feature type="transmembrane region" description="Helical" evidence="1">
    <location>
        <begin position="98"/>
        <end position="120"/>
    </location>
</feature>
<sequence length="126" mass="13164">MLTRSAALSALTLLPDLIVFAVGYPLLQNGMESKALNAAALIVLITNYGLPLLLMRVCGPPVGALLISGMAVLRLLHALAMGSSMAHWESSMGFRKAALLAYALLGAVSFVAASLVWFSLPPFGPP</sequence>
<dbReference type="AlphaFoldDB" id="A0A833M3M5"/>
<keyword evidence="1" id="KW-0812">Transmembrane</keyword>
<evidence type="ECO:0000313" key="3">
    <source>
        <dbReference type="Proteomes" id="UP000460298"/>
    </source>
</evidence>
<proteinExistence type="predicted"/>
<keyword evidence="1" id="KW-0472">Membrane</keyword>
<keyword evidence="1" id="KW-1133">Transmembrane helix</keyword>
<name>A0A833M3M5_9LEPT</name>
<evidence type="ECO:0000256" key="1">
    <source>
        <dbReference type="SAM" id="Phobius"/>
    </source>
</evidence>
<feature type="transmembrane region" description="Helical" evidence="1">
    <location>
        <begin position="6"/>
        <end position="27"/>
    </location>
</feature>
<protein>
    <submittedName>
        <fullName evidence="2">Uncharacterized protein</fullName>
    </submittedName>
</protein>
<accession>A0A833M3M5</accession>
<comment type="caution">
    <text evidence="2">The sequence shown here is derived from an EMBL/GenBank/DDBJ whole genome shotgun (WGS) entry which is preliminary data.</text>
</comment>
<organism evidence="2 3">
    <name type="scientific">Leptonema illini</name>
    <dbReference type="NCBI Taxonomy" id="183"/>
    <lineage>
        <taxon>Bacteria</taxon>
        <taxon>Pseudomonadati</taxon>
        <taxon>Spirochaetota</taxon>
        <taxon>Spirochaetia</taxon>
        <taxon>Leptospirales</taxon>
        <taxon>Leptospiraceae</taxon>
        <taxon>Leptonema</taxon>
    </lineage>
</organism>
<dbReference type="EMBL" id="WBUI01000001">
    <property type="protein sequence ID" value="KAB2935181.1"/>
    <property type="molecule type" value="Genomic_DNA"/>
</dbReference>
<dbReference type="Proteomes" id="UP000460298">
    <property type="component" value="Unassembled WGS sequence"/>
</dbReference>
<feature type="transmembrane region" description="Helical" evidence="1">
    <location>
        <begin position="39"/>
        <end position="57"/>
    </location>
</feature>
<evidence type="ECO:0000313" key="2">
    <source>
        <dbReference type="EMBL" id="KAB2935181.1"/>
    </source>
</evidence>